<dbReference type="InterPro" id="IPR050264">
    <property type="entry name" value="Bact_CCA-adding_enz_type3_sf"/>
</dbReference>
<evidence type="ECO:0000313" key="15">
    <source>
        <dbReference type="EMBL" id="RSU08115.1"/>
    </source>
</evidence>
<evidence type="ECO:0000313" key="16">
    <source>
        <dbReference type="Proteomes" id="UP000288669"/>
    </source>
</evidence>
<keyword evidence="4 11" id="KW-0548">Nucleotidyltransferase</keyword>
<feature type="domain" description="Poly A polymerase head" evidence="12">
    <location>
        <begin position="27"/>
        <end position="147"/>
    </location>
</feature>
<feature type="domain" description="tRNA nucleotidyltransferase/poly(A) polymerase RNA and SrmB- binding" evidence="13">
    <location>
        <begin position="174"/>
        <end position="228"/>
    </location>
</feature>
<dbReference type="SUPFAM" id="SSF81301">
    <property type="entry name" value="Nucleotidyltransferase"/>
    <property type="match status" value="1"/>
</dbReference>
<protein>
    <recommendedName>
        <fullName evidence="11">CCA-adding enzyme</fullName>
        <ecNumber evidence="11">2.7.7.72</ecNumber>
    </recommendedName>
    <alternativeName>
        <fullName evidence="11">CCA tRNA nucleotidyltransferase</fullName>
    </alternativeName>
    <alternativeName>
        <fullName evidence="11">tRNA CCA-pyrophosphorylase</fullName>
    </alternativeName>
    <alternativeName>
        <fullName evidence="11">tRNA adenylyl-/cytidylyl- transferase</fullName>
    </alternativeName>
    <alternativeName>
        <fullName evidence="11">tRNA nucleotidyltransferase</fullName>
    </alternativeName>
    <alternativeName>
        <fullName evidence="11">tRNA-NT</fullName>
    </alternativeName>
</protein>
<comment type="miscellaneous">
    <text evidence="11">A single active site specifically recognizes both ATP and CTP and is responsible for their addition.</text>
</comment>
<evidence type="ECO:0000256" key="3">
    <source>
        <dbReference type="ARBA" id="ARBA00022694"/>
    </source>
</evidence>
<comment type="similarity">
    <text evidence="11">Belongs to the tRNA nucleotidyltransferase/poly(A) polymerase family. Bacterial CCA-adding enzyme type 3 subfamily.</text>
</comment>
<feature type="binding site" evidence="11">
    <location>
        <position position="35"/>
    </location>
    <ligand>
        <name>ATP</name>
        <dbReference type="ChEBI" id="CHEBI:30616"/>
    </ligand>
</feature>
<comment type="function">
    <text evidence="11">Catalyzes the addition and repair of the essential 3'-terminal CCA sequence in tRNAs without using a nucleic acid template. Adds these three nucleotides in the order of C, C, and A to the tRNA nucleotide-73, using CTP and ATP as substrates and producing inorganic pyrophosphate. tRNA 3'-terminal CCA addition is required both for tRNA processing and repair. Also involved in tRNA surveillance by mediating tandem CCA addition to generate a CCACCA at the 3' terminus of unstable tRNAs. While stable tRNAs receive only 3'-terminal CCA, unstable tRNAs are marked with CCACCA and rapidly degraded.</text>
</comment>
<dbReference type="HAMAP" id="MF_01263">
    <property type="entry name" value="CCA_bact_type3"/>
    <property type="match status" value="1"/>
</dbReference>
<evidence type="ECO:0000256" key="5">
    <source>
        <dbReference type="ARBA" id="ARBA00022723"/>
    </source>
</evidence>
<dbReference type="GO" id="GO:0005524">
    <property type="term" value="F:ATP binding"/>
    <property type="evidence" value="ECO:0007669"/>
    <property type="project" value="UniProtKB-UniRule"/>
</dbReference>
<evidence type="ECO:0000256" key="1">
    <source>
        <dbReference type="ARBA" id="ARBA00001946"/>
    </source>
</evidence>
<keyword evidence="3 11" id="KW-0819">tRNA processing</keyword>
<feature type="binding site" evidence="11">
    <location>
        <position position="165"/>
    </location>
    <ligand>
        <name>CTP</name>
        <dbReference type="ChEBI" id="CHEBI:37563"/>
    </ligand>
</feature>
<dbReference type="Gene3D" id="1.10.246.80">
    <property type="match status" value="1"/>
</dbReference>
<dbReference type="InterPro" id="IPR002646">
    <property type="entry name" value="PolA_pol_head_dom"/>
</dbReference>
<dbReference type="Gene3D" id="3.30.460.10">
    <property type="entry name" value="Beta Polymerase, domain 2"/>
    <property type="match status" value="1"/>
</dbReference>
<dbReference type="Gene3D" id="1.10.110.30">
    <property type="match status" value="1"/>
</dbReference>
<dbReference type="Gene3D" id="1.20.58.560">
    <property type="match status" value="1"/>
</dbReference>
<evidence type="ECO:0000256" key="6">
    <source>
        <dbReference type="ARBA" id="ARBA00022741"/>
    </source>
</evidence>
<keyword evidence="8 11" id="KW-0067">ATP-binding</keyword>
<comment type="subunit">
    <text evidence="11">Homodimer.</text>
</comment>
<comment type="catalytic activity">
    <reaction evidence="11">
        <text>a tRNA precursor + 2 CTP + ATP = a tRNA with a 3' CCA end + 3 diphosphate</text>
        <dbReference type="Rhea" id="RHEA:14433"/>
        <dbReference type="Rhea" id="RHEA-COMP:10465"/>
        <dbReference type="Rhea" id="RHEA-COMP:10468"/>
        <dbReference type="ChEBI" id="CHEBI:30616"/>
        <dbReference type="ChEBI" id="CHEBI:33019"/>
        <dbReference type="ChEBI" id="CHEBI:37563"/>
        <dbReference type="ChEBI" id="CHEBI:74896"/>
        <dbReference type="ChEBI" id="CHEBI:83071"/>
        <dbReference type="EC" id="2.7.7.72"/>
    </reaction>
</comment>
<accession>A0A430AJ46</accession>
<gene>
    <name evidence="11" type="primary">cca</name>
    <name evidence="15" type="ORF">CBF30_02400</name>
</gene>
<dbReference type="InterPro" id="IPR043519">
    <property type="entry name" value="NT_sf"/>
</dbReference>
<feature type="binding site" evidence="11">
    <location>
        <position position="116"/>
    </location>
    <ligand>
        <name>ATP</name>
        <dbReference type="ChEBI" id="CHEBI:30616"/>
    </ligand>
</feature>
<feature type="binding site" evidence="11">
    <location>
        <position position="168"/>
    </location>
    <ligand>
        <name>CTP</name>
        <dbReference type="ChEBI" id="CHEBI:37563"/>
    </ligand>
</feature>
<evidence type="ECO:0000256" key="10">
    <source>
        <dbReference type="ARBA" id="ARBA00022884"/>
    </source>
</evidence>
<evidence type="ECO:0000256" key="9">
    <source>
        <dbReference type="ARBA" id="ARBA00022842"/>
    </source>
</evidence>
<dbReference type="GO" id="GO:0000287">
    <property type="term" value="F:magnesium ion binding"/>
    <property type="evidence" value="ECO:0007669"/>
    <property type="project" value="UniProtKB-UniRule"/>
</dbReference>
<feature type="binding site" evidence="11">
    <location>
        <position position="116"/>
    </location>
    <ligand>
        <name>CTP</name>
        <dbReference type="ChEBI" id="CHEBI:37563"/>
    </ligand>
</feature>
<feature type="binding site" evidence="11">
    <location>
        <position position="165"/>
    </location>
    <ligand>
        <name>ATP</name>
        <dbReference type="ChEBI" id="CHEBI:30616"/>
    </ligand>
</feature>
<feature type="domain" description="CCA-adding enzyme C-terminal" evidence="14">
    <location>
        <begin position="254"/>
        <end position="396"/>
    </location>
</feature>
<keyword evidence="2 11" id="KW-0808">Transferase</keyword>
<keyword evidence="6 11" id="KW-0547">Nucleotide-binding</keyword>
<feature type="binding site" evidence="11">
    <location>
        <position position="35"/>
    </location>
    <ligand>
        <name>CTP</name>
        <dbReference type="ChEBI" id="CHEBI:37563"/>
    </ligand>
</feature>
<comment type="caution">
    <text evidence="15">The sequence shown here is derived from an EMBL/GenBank/DDBJ whole genome shotgun (WGS) entry which is preliminary data.</text>
</comment>
<evidence type="ECO:0000259" key="12">
    <source>
        <dbReference type="Pfam" id="PF01743"/>
    </source>
</evidence>
<sequence>MRLTSMPTEFSEAIPIIQELAVAGYEAYFVGGSVRDVLLGKAINDVDIATSAYPKEVKSLFKRTVDVGIEHGTVLVLHEDQQYEITTFRTESQYQDFRRPDKVTFVRSLEEDLKRRDFTINALAMSEQGQIIDLFEGLKDIQEKCIRAVGQPSERFHEDALRMMRALRFSSQLDFLIEKNTLDAIKEHAALLQKISVERIYIELIKMMTSRQWKRGFRSFLETKCYEYCPNFSGRGKQLACFFQLKEETELSEPVFWVLLMHFFTLNAEKASSFLRDWKLSNHMIRLITHALAGLEFRLENSSNVDFLYQLGLEPLLVIEEVLALLGKPSSKQKVTDAYQALPIHSLQDLAVNGQAIMRVLDKKPGPWLGDLLKEIEQKVLHKELENSYEKIVNFIQECALI</sequence>
<feature type="binding site" evidence="11">
    <location>
        <position position="168"/>
    </location>
    <ligand>
        <name>ATP</name>
        <dbReference type="ChEBI" id="CHEBI:30616"/>
    </ligand>
</feature>
<dbReference type="InterPro" id="IPR032810">
    <property type="entry name" value="CCA-adding_enz_C"/>
</dbReference>
<keyword evidence="5 11" id="KW-0479">Metal-binding</keyword>
<dbReference type="GO" id="GO:0160016">
    <property type="term" value="F:CCACCA tRNA nucleotidyltransferase activity"/>
    <property type="evidence" value="ECO:0007669"/>
    <property type="project" value="RHEA"/>
</dbReference>
<dbReference type="PANTHER" id="PTHR46173">
    <property type="entry name" value="CCA TRNA NUCLEOTIDYLTRANSFERASE 1, MITOCHONDRIAL"/>
    <property type="match status" value="1"/>
</dbReference>
<name>A0A430AJ46_9ENTE</name>
<dbReference type="RefSeq" id="WP_126822398.1">
    <property type="nucleotide sequence ID" value="NZ_JBHLWU010000001.1"/>
</dbReference>
<dbReference type="CDD" id="cd05398">
    <property type="entry name" value="NT_ClassII-CCAase"/>
    <property type="match status" value="1"/>
</dbReference>
<dbReference type="Pfam" id="PF01743">
    <property type="entry name" value="PolyA_pol"/>
    <property type="match status" value="1"/>
</dbReference>
<keyword evidence="7 11" id="KW-0692">RNA repair</keyword>
<dbReference type="EMBL" id="NGJZ01000001">
    <property type="protein sequence ID" value="RSU08115.1"/>
    <property type="molecule type" value="Genomic_DNA"/>
</dbReference>
<organism evidence="15 16">
    <name type="scientific">Vagococcus entomophilus</name>
    <dbReference type="NCBI Taxonomy" id="1160095"/>
    <lineage>
        <taxon>Bacteria</taxon>
        <taxon>Bacillati</taxon>
        <taxon>Bacillota</taxon>
        <taxon>Bacilli</taxon>
        <taxon>Lactobacillales</taxon>
        <taxon>Enterococcaceae</taxon>
        <taxon>Vagococcus</taxon>
    </lineage>
</organism>
<evidence type="ECO:0000256" key="7">
    <source>
        <dbReference type="ARBA" id="ARBA00022800"/>
    </source>
</evidence>
<evidence type="ECO:0000256" key="2">
    <source>
        <dbReference type="ARBA" id="ARBA00022679"/>
    </source>
</evidence>
<dbReference type="GO" id="GO:0042245">
    <property type="term" value="P:RNA repair"/>
    <property type="evidence" value="ECO:0007669"/>
    <property type="project" value="UniProtKB-KW"/>
</dbReference>
<feature type="binding site" evidence="11">
    <location>
        <position position="159"/>
    </location>
    <ligand>
        <name>ATP</name>
        <dbReference type="ChEBI" id="CHEBI:30616"/>
    </ligand>
</feature>
<evidence type="ECO:0000259" key="14">
    <source>
        <dbReference type="Pfam" id="PF13735"/>
    </source>
</evidence>
<dbReference type="GO" id="GO:0001680">
    <property type="term" value="P:tRNA 3'-terminal CCA addition"/>
    <property type="evidence" value="ECO:0007669"/>
    <property type="project" value="UniProtKB-UniRule"/>
</dbReference>
<dbReference type="Proteomes" id="UP000288669">
    <property type="component" value="Unassembled WGS sequence"/>
</dbReference>
<feature type="binding site" evidence="11">
    <location>
        <position position="32"/>
    </location>
    <ligand>
        <name>CTP</name>
        <dbReference type="ChEBI" id="CHEBI:37563"/>
    </ligand>
</feature>
<feature type="binding site" evidence="11">
    <location>
        <position position="47"/>
    </location>
    <ligand>
        <name>Mg(2+)</name>
        <dbReference type="ChEBI" id="CHEBI:18420"/>
    </ligand>
</feature>
<evidence type="ECO:0000256" key="8">
    <source>
        <dbReference type="ARBA" id="ARBA00022840"/>
    </source>
</evidence>
<proteinExistence type="inferred from homology"/>
<feature type="binding site" evidence="11">
    <location>
        <position position="162"/>
    </location>
    <ligand>
        <name>ATP</name>
        <dbReference type="ChEBI" id="CHEBI:30616"/>
    </ligand>
</feature>
<reference evidence="15 16" key="1">
    <citation type="submission" date="2017-05" db="EMBL/GenBank/DDBJ databases">
        <title>Vagococcus spp. assemblies.</title>
        <authorList>
            <person name="Gulvik C.A."/>
        </authorList>
    </citation>
    <scope>NUCLEOTIDE SEQUENCE [LARGE SCALE GENOMIC DNA]</scope>
    <source>
        <strain evidence="15 16">DSM 24756</strain>
    </source>
</reference>
<feature type="binding site" evidence="11">
    <location>
        <position position="162"/>
    </location>
    <ligand>
        <name>CTP</name>
        <dbReference type="ChEBI" id="CHEBI:37563"/>
    </ligand>
</feature>
<feature type="binding site" evidence="11">
    <location>
        <position position="32"/>
    </location>
    <ligand>
        <name>ATP</name>
        <dbReference type="ChEBI" id="CHEBI:30616"/>
    </ligand>
</feature>
<dbReference type="GO" id="GO:0000049">
    <property type="term" value="F:tRNA binding"/>
    <property type="evidence" value="ECO:0007669"/>
    <property type="project" value="UniProtKB-UniRule"/>
</dbReference>
<comment type="cofactor">
    <cofactor evidence="1 11">
        <name>Mg(2+)</name>
        <dbReference type="ChEBI" id="CHEBI:18420"/>
    </cofactor>
</comment>
<dbReference type="Pfam" id="PF12627">
    <property type="entry name" value="PolyA_pol_RNAbd"/>
    <property type="match status" value="1"/>
</dbReference>
<dbReference type="InterPro" id="IPR032828">
    <property type="entry name" value="PolyA_RNA-bd"/>
</dbReference>
<dbReference type="NCBIfam" id="NF009814">
    <property type="entry name" value="PRK13299.1"/>
    <property type="match status" value="1"/>
</dbReference>
<feature type="binding site" evidence="11">
    <location>
        <position position="159"/>
    </location>
    <ligand>
        <name>CTP</name>
        <dbReference type="ChEBI" id="CHEBI:37563"/>
    </ligand>
</feature>
<dbReference type="InterPro" id="IPR023068">
    <property type="entry name" value="CCA-adding_enz_firmicutes"/>
</dbReference>
<keyword evidence="9 11" id="KW-0460">Magnesium</keyword>
<dbReference type="GO" id="GO:0004810">
    <property type="term" value="F:CCA tRNA nucleotidyltransferase activity"/>
    <property type="evidence" value="ECO:0007669"/>
    <property type="project" value="UniProtKB-UniRule"/>
</dbReference>
<dbReference type="AlphaFoldDB" id="A0A430AJ46"/>
<dbReference type="Pfam" id="PF13735">
    <property type="entry name" value="tRNA_NucTran2_2"/>
    <property type="match status" value="1"/>
</dbReference>
<dbReference type="SUPFAM" id="SSF81891">
    <property type="entry name" value="Poly A polymerase C-terminal region-like"/>
    <property type="match status" value="1"/>
</dbReference>
<dbReference type="OrthoDB" id="9805698at2"/>
<comment type="catalytic activity">
    <reaction evidence="11">
        <text>a tRNA with a 3' CCA end + 2 CTP + ATP = a tRNA with a 3' CCACCA end + 3 diphosphate</text>
        <dbReference type="Rhea" id="RHEA:76235"/>
        <dbReference type="Rhea" id="RHEA-COMP:10468"/>
        <dbReference type="Rhea" id="RHEA-COMP:18655"/>
        <dbReference type="ChEBI" id="CHEBI:30616"/>
        <dbReference type="ChEBI" id="CHEBI:33019"/>
        <dbReference type="ChEBI" id="CHEBI:37563"/>
        <dbReference type="ChEBI" id="CHEBI:83071"/>
        <dbReference type="ChEBI" id="CHEBI:195187"/>
    </reaction>
</comment>
<dbReference type="PANTHER" id="PTHR46173:SF1">
    <property type="entry name" value="CCA TRNA NUCLEOTIDYLTRANSFERASE 1, MITOCHONDRIAL"/>
    <property type="match status" value="1"/>
</dbReference>
<keyword evidence="10 11" id="KW-0694">RNA-binding</keyword>
<feature type="binding site" evidence="11">
    <location>
        <position position="45"/>
    </location>
    <ligand>
        <name>Mg(2+)</name>
        <dbReference type="ChEBI" id="CHEBI:18420"/>
    </ligand>
</feature>
<evidence type="ECO:0000256" key="4">
    <source>
        <dbReference type="ARBA" id="ARBA00022695"/>
    </source>
</evidence>
<evidence type="ECO:0000256" key="11">
    <source>
        <dbReference type="HAMAP-Rule" id="MF_01263"/>
    </source>
</evidence>
<dbReference type="EC" id="2.7.7.72" evidence="11"/>
<keyword evidence="16" id="KW-1185">Reference proteome</keyword>
<evidence type="ECO:0000259" key="13">
    <source>
        <dbReference type="Pfam" id="PF12627"/>
    </source>
</evidence>